<sequence length="80" mass="9274">LFSRERNNKPEREFKKLQWEWHELTNSGCILPFSSPSPFLLFLALNRIVYTQLMFGLGHTGGLELTQQLPCLFTMPMAMA</sequence>
<name>Q40445_9SOLA</name>
<protein>
    <submittedName>
        <fullName evidence="1">Tumor-related protein</fullName>
    </submittedName>
</protein>
<organism evidence="1">
    <name type="scientific">Nicotiana glauca x Nicotiana langsdorffii</name>
    <dbReference type="NCBI Taxonomy" id="79230"/>
    <lineage>
        <taxon>Eukaryota</taxon>
        <taxon>Viridiplantae</taxon>
        <taxon>Streptophyta</taxon>
        <taxon>Embryophyta</taxon>
        <taxon>Tracheophyta</taxon>
        <taxon>Spermatophyta</taxon>
        <taxon>Magnoliopsida</taxon>
        <taxon>eudicotyledons</taxon>
        <taxon>Gunneridae</taxon>
        <taxon>Pentapetalae</taxon>
        <taxon>asterids</taxon>
        <taxon>lamiids</taxon>
        <taxon>Solanales</taxon>
        <taxon>Solanaceae</taxon>
        <taxon>Nicotianoideae</taxon>
        <taxon>Nicotianeae</taxon>
        <taxon>Nicotiana</taxon>
    </lineage>
</organism>
<accession>Q40445</accession>
<dbReference type="AlphaFoldDB" id="Q40445"/>
<feature type="non-terminal residue" evidence="1">
    <location>
        <position position="1"/>
    </location>
</feature>
<evidence type="ECO:0000313" key="1">
    <source>
        <dbReference type="EMBL" id="BAA05477.1"/>
    </source>
</evidence>
<reference evidence="1" key="1">
    <citation type="journal article" date="1994" name="Plant J.">
        <title>Cloning of cDNAs for genes that are specifically or preferentially expressed during the development of tobacco genetic tumors.</title>
        <authorList>
            <person name="Fujita T."/>
            <person name="Kouchi H."/>
            <person name="Ichikawa T."/>
            <person name="Syono K."/>
        </authorList>
    </citation>
    <scope>NUCLEOTIDE SEQUENCE</scope>
    <source>
        <tissue evidence="1">Tumor</tissue>
    </source>
</reference>
<dbReference type="EMBL" id="D26462">
    <property type="protein sequence ID" value="BAA05477.1"/>
    <property type="molecule type" value="mRNA"/>
</dbReference>
<proteinExistence type="evidence at transcript level"/>